<dbReference type="Gene3D" id="2.170.120.20">
    <property type="entry name" value="Ribosomal protein L25, beta domain"/>
    <property type="match status" value="1"/>
</dbReference>
<dbReference type="Pfam" id="PF14693">
    <property type="entry name" value="Ribosomal_TL5_C"/>
    <property type="match status" value="1"/>
</dbReference>
<dbReference type="NCBIfam" id="NF004133">
    <property type="entry name" value="PRK05618.2-4"/>
    <property type="match status" value="1"/>
</dbReference>
<dbReference type="PANTHER" id="PTHR33284">
    <property type="entry name" value="RIBOSOMAL PROTEIN L25/GLN-TRNA SYNTHETASE, ANTI-CODON-BINDING DOMAIN-CONTAINING PROTEIN"/>
    <property type="match status" value="1"/>
</dbReference>
<dbReference type="Pfam" id="PF01386">
    <property type="entry name" value="Ribosomal_L25p"/>
    <property type="match status" value="1"/>
</dbReference>
<organism evidence="9 10">
    <name type="scientific">Anoxybacillus flavithermus</name>
    <dbReference type="NCBI Taxonomy" id="33934"/>
    <lineage>
        <taxon>Bacteria</taxon>
        <taxon>Bacillati</taxon>
        <taxon>Bacillota</taxon>
        <taxon>Bacilli</taxon>
        <taxon>Bacillales</taxon>
        <taxon>Anoxybacillaceae</taxon>
        <taxon>Anoxybacillus</taxon>
    </lineage>
</organism>
<evidence type="ECO:0000313" key="10">
    <source>
        <dbReference type="Proteomes" id="UP000286434"/>
    </source>
</evidence>
<evidence type="ECO:0000256" key="1">
    <source>
        <dbReference type="ARBA" id="ARBA00022730"/>
    </source>
</evidence>
<dbReference type="InterPro" id="IPR001021">
    <property type="entry name" value="Ribosomal_bL25_long"/>
</dbReference>
<evidence type="ECO:0000259" key="8">
    <source>
        <dbReference type="Pfam" id="PF14693"/>
    </source>
</evidence>
<evidence type="ECO:0000256" key="6">
    <source>
        <dbReference type="SAM" id="MobiDB-lite"/>
    </source>
</evidence>
<comment type="function">
    <text evidence="5">This is one of the proteins that binds to the 5S RNA in the ribosome where it forms part of the central protuberance.</text>
</comment>
<dbReference type="InterPro" id="IPR029751">
    <property type="entry name" value="Ribosomal_L25_dom"/>
</dbReference>
<evidence type="ECO:0000256" key="5">
    <source>
        <dbReference type="HAMAP-Rule" id="MF_01334"/>
    </source>
</evidence>
<keyword evidence="4 5" id="KW-0687">Ribonucleoprotein</keyword>
<comment type="subunit">
    <text evidence="5">Part of the 50S ribosomal subunit; part of the 5S rRNA/L5/L18/L25 subcomplex. Contacts the 5S rRNA. Binds to the 5S rRNA independently of L5 and L18.</text>
</comment>
<comment type="similarity">
    <text evidence="5">Belongs to the bacterial ribosomal protein bL25 family. CTC subfamily.</text>
</comment>
<dbReference type="Proteomes" id="UP000286434">
    <property type="component" value="Unassembled WGS sequence"/>
</dbReference>
<dbReference type="Gene3D" id="2.40.240.10">
    <property type="entry name" value="Ribosomal Protein L25, Chain P"/>
    <property type="match status" value="1"/>
</dbReference>
<keyword evidence="3 5" id="KW-0689">Ribosomal protein</keyword>
<feature type="compositionally biased region" description="Basic and acidic residues" evidence="6">
    <location>
        <begin position="182"/>
        <end position="211"/>
    </location>
</feature>
<dbReference type="NCBIfam" id="TIGR00731">
    <property type="entry name" value="bL25_bact_ctc"/>
    <property type="match status" value="1"/>
</dbReference>
<evidence type="ECO:0000313" key="9">
    <source>
        <dbReference type="EMBL" id="RWU13543.1"/>
    </source>
</evidence>
<dbReference type="InterPro" id="IPR037121">
    <property type="entry name" value="Ribosomal_bL25_C"/>
</dbReference>
<dbReference type="SUPFAM" id="SSF50715">
    <property type="entry name" value="Ribosomal protein L25-like"/>
    <property type="match status" value="1"/>
</dbReference>
<dbReference type="GO" id="GO:0008097">
    <property type="term" value="F:5S rRNA binding"/>
    <property type="evidence" value="ECO:0007669"/>
    <property type="project" value="InterPro"/>
</dbReference>
<dbReference type="HAMAP" id="MF_01334">
    <property type="entry name" value="Ribosomal_bL25_CTC"/>
    <property type="match status" value="1"/>
</dbReference>
<dbReference type="GO" id="GO:0006412">
    <property type="term" value="P:translation"/>
    <property type="evidence" value="ECO:0007669"/>
    <property type="project" value="UniProtKB-UniRule"/>
</dbReference>
<sequence length="211" mass="23511">MISLLQLQLRTDHRRSYVKQMRKQGHIPAVLYGKTMNSQSVFVDAAEFLKQLRATGGTGLLDAKMNDNHIRIIARDMQKHPIRHDIIHIDFLAVDAKTEIDVHVPIHLVGEAAGVKDGGVLQQAMHQLSIRALPSNIPPSIDVDITNLQVGDVITVSHIQTNGAYEINHDPTEVIASILPPKQEEEIHSGEEQEPGRPESEEGRETTPRRT</sequence>
<dbReference type="GO" id="GO:0022625">
    <property type="term" value="C:cytosolic large ribosomal subunit"/>
    <property type="evidence" value="ECO:0007669"/>
    <property type="project" value="TreeGrafter"/>
</dbReference>
<dbReference type="PANTHER" id="PTHR33284:SF1">
    <property type="entry name" value="RIBOSOMAL PROTEIN L25_GLN-TRNA SYNTHETASE, ANTI-CODON-BINDING DOMAIN-CONTAINING PROTEIN"/>
    <property type="match status" value="1"/>
</dbReference>
<dbReference type="EMBL" id="SBBW01000020">
    <property type="protein sequence ID" value="RWU13543.1"/>
    <property type="molecule type" value="Genomic_DNA"/>
</dbReference>
<dbReference type="CDD" id="cd00495">
    <property type="entry name" value="Ribosomal_L25_TL5_CTC"/>
    <property type="match status" value="1"/>
</dbReference>
<dbReference type="InterPro" id="IPR020930">
    <property type="entry name" value="Ribosomal_uL5_bac-type"/>
</dbReference>
<reference evidence="9 10" key="1">
    <citation type="submission" date="2019-01" db="EMBL/GenBank/DDBJ databases">
        <title>Anoxybacillus flavithermus in powdered infant formula.</title>
        <authorList>
            <person name="Rhee M.S."/>
            <person name="Choi I.-G."/>
            <person name="Cho T.J."/>
            <person name="Park B."/>
        </authorList>
    </citation>
    <scope>NUCLEOTIDE SEQUENCE [LARGE SCALE GENOMIC DNA]</scope>
    <source>
        <strain evidence="9 10">FHS-PPAM212</strain>
    </source>
</reference>
<feature type="domain" description="Large ribosomal subunit protein bL25 L25" evidence="7">
    <location>
        <begin position="5"/>
        <end position="91"/>
    </location>
</feature>
<keyword evidence="2 5" id="KW-0694">RNA-binding</keyword>
<dbReference type="RefSeq" id="WP_004888537.1">
    <property type="nucleotide sequence ID" value="NZ_CP021838.1"/>
</dbReference>
<evidence type="ECO:0000256" key="4">
    <source>
        <dbReference type="ARBA" id="ARBA00023274"/>
    </source>
</evidence>
<dbReference type="InterPro" id="IPR011035">
    <property type="entry name" value="Ribosomal_bL25/Gln-tRNA_synth"/>
</dbReference>
<dbReference type="AlphaFoldDB" id="A0AAX1ZZY7"/>
<keyword evidence="1 5" id="KW-0699">rRNA-binding</keyword>
<proteinExistence type="inferred from homology"/>
<dbReference type="GO" id="GO:0003735">
    <property type="term" value="F:structural constituent of ribosome"/>
    <property type="evidence" value="ECO:0007669"/>
    <property type="project" value="InterPro"/>
</dbReference>
<gene>
    <name evidence="5" type="primary">rplY</name>
    <name evidence="5" type="synonym">ctc</name>
    <name evidence="9" type="ORF">EA138_06980</name>
</gene>
<dbReference type="InterPro" id="IPR020056">
    <property type="entry name" value="Rbsml_bL25/Gln-tRNA_synth_N"/>
</dbReference>
<protein>
    <recommendedName>
        <fullName evidence="5">Large ribosomal subunit protein bL25</fullName>
    </recommendedName>
    <alternativeName>
        <fullName evidence="5">General stress protein CTC</fullName>
    </alternativeName>
</protein>
<evidence type="ECO:0000256" key="3">
    <source>
        <dbReference type="ARBA" id="ARBA00022980"/>
    </source>
</evidence>
<accession>A0AAX1ZZY7</accession>
<evidence type="ECO:0000256" key="2">
    <source>
        <dbReference type="ARBA" id="ARBA00022884"/>
    </source>
</evidence>
<feature type="domain" description="Large ribosomal subunit protein bL25 beta" evidence="8">
    <location>
        <begin position="99"/>
        <end position="182"/>
    </location>
</feature>
<comment type="caution">
    <text evidence="9">The sequence shown here is derived from an EMBL/GenBank/DDBJ whole genome shotgun (WGS) entry which is preliminary data.</text>
</comment>
<name>A0AAX1ZZY7_9BACL</name>
<evidence type="ECO:0000259" key="7">
    <source>
        <dbReference type="Pfam" id="PF01386"/>
    </source>
</evidence>
<feature type="region of interest" description="Disordered" evidence="6">
    <location>
        <begin position="178"/>
        <end position="211"/>
    </location>
</feature>
<dbReference type="InterPro" id="IPR020057">
    <property type="entry name" value="Ribosomal_bL25_b-dom"/>
</dbReference>